<dbReference type="InterPro" id="IPR029063">
    <property type="entry name" value="SAM-dependent_MTases_sf"/>
</dbReference>
<dbReference type="Pfam" id="PF13578">
    <property type="entry name" value="Methyltransf_24"/>
    <property type="match status" value="1"/>
</dbReference>
<reference evidence="1 2" key="1">
    <citation type="submission" date="2018-09" db="EMBL/GenBank/DDBJ databases">
        <title>Murine metabolic-syndrome-specific gut microbial biobank.</title>
        <authorList>
            <person name="Liu C."/>
        </authorList>
    </citation>
    <scope>NUCLEOTIDE SEQUENCE [LARGE SCALE GENOMIC DNA]</scope>
    <source>
        <strain evidence="1 2">0.1xD8-82</strain>
    </source>
</reference>
<gene>
    <name evidence="1" type="ORF">D7V94_20760</name>
</gene>
<dbReference type="GO" id="GO:0032259">
    <property type="term" value="P:methylation"/>
    <property type="evidence" value="ECO:0007669"/>
    <property type="project" value="UniProtKB-KW"/>
</dbReference>
<proteinExistence type="predicted"/>
<dbReference type="EMBL" id="RAYQ01000038">
    <property type="protein sequence ID" value="RKI87619.1"/>
    <property type="molecule type" value="Genomic_DNA"/>
</dbReference>
<organism evidence="1 2">
    <name type="scientific">Parablautia intestinalis</name>
    <dbReference type="NCBI Taxonomy" id="2320100"/>
    <lineage>
        <taxon>Bacteria</taxon>
        <taxon>Bacillati</taxon>
        <taxon>Bacillota</taxon>
        <taxon>Clostridia</taxon>
        <taxon>Lachnospirales</taxon>
        <taxon>Lachnospiraceae</taxon>
        <taxon>Parablautia</taxon>
    </lineage>
</organism>
<protein>
    <submittedName>
        <fullName evidence="1">Class I SAM-dependent methyltransferase</fullName>
    </submittedName>
</protein>
<evidence type="ECO:0000313" key="2">
    <source>
        <dbReference type="Proteomes" id="UP000280696"/>
    </source>
</evidence>
<dbReference type="GO" id="GO:0008168">
    <property type="term" value="F:methyltransferase activity"/>
    <property type="evidence" value="ECO:0007669"/>
    <property type="project" value="UniProtKB-KW"/>
</dbReference>
<dbReference type="Proteomes" id="UP000280696">
    <property type="component" value="Unassembled WGS sequence"/>
</dbReference>
<keyword evidence="1" id="KW-0808">Transferase</keyword>
<keyword evidence="2" id="KW-1185">Reference proteome</keyword>
<sequence length="323" mass="37686">MVIIYGFGQHMNAILEDYCIPINEIECIIDNGLSERSIYIGDIKIISFESYLSNRDTFKSDKMVVGAKARFQEIKDELLKTGYFWEENIIYVDEWIKNFPRTSDFLNGSVAESRKKDLRQMCNQVGLISDNALKNAKLLNCREAACYSIPLNSVVAEIGVAFGDFSKKILQIAKPRKFYAIDMFSEKTTGFWGKNIFYENNMTHEEWYKQNFNSYIKNEVMEIRKGISWECMEQFPDNYFDYVYLDAAHDYNSVSKDINILKQKVKEGGMIQFNDYNYRDWYGVVPAVNELIRDTGSEVLFYCLSIDNTNDIVVKLNKYNNDK</sequence>
<keyword evidence="1" id="KW-0489">Methyltransferase</keyword>
<accession>A0A3A9A831</accession>
<dbReference type="AlphaFoldDB" id="A0A3A9A831"/>
<dbReference type="SUPFAM" id="SSF53335">
    <property type="entry name" value="S-adenosyl-L-methionine-dependent methyltransferases"/>
    <property type="match status" value="1"/>
</dbReference>
<dbReference type="RefSeq" id="WP_120472206.1">
    <property type="nucleotide sequence ID" value="NZ_RAYQ01000038.1"/>
</dbReference>
<comment type="caution">
    <text evidence="1">The sequence shown here is derived from an EMBL/GenBank/DDBJ whole genome shotgun (WGS) entry which is preliminary data.</text>
</comment>
<dbReference type="Gene3D" id="3.40.50.150">
    <property type="entry name" value="Vaccinia Virus protein VP39"/>
    <property type="match status" value="1"/>
</dbReference>
<name>A0A3A9A831_9FIRM</name>
<evidence type="ECO:0000313" key="1">
    <source>
        <dbReference type="EMBL" id="RKI87619.1"/>
    </source>
</evidence>
<dbReference type="OrthoDB" id="5464618at2"/>